<gene>
    <name evidence="1" type="ORF">ACIBG2_00800</name>
</gene>
<evidence type="ECO:0000313" key="1">
    <source>
        <dbReference type="EMBL" id="MFI6495890.1"/>
    </source>
</evidence>
<sequence>MAVKFGNGIDLQNQKAVNVGDPSAPGDGVNKQYADALVRGLSWKLAVRAATTANGTLATAYANGQTLDGVVLATGDRVLLKNQTAGAENGIYVVAASGAPARAVDADADAEIKGATVTALQGTVNADKVFRLVTDSVVIGTTAQVWTEIGGGGGTSYTAGDGLIESPAATFNVQTGAGLEVSSDAVRIAASAAGNGLTGGSGSALAVGAGTGITVSADAVAIDSSVVARRASGAIGDGTNDTLTFTHNLGTRDVVTSVTEAASPYAEITTDVEHTDLNTVTVKFGYIPTTGQYRVTVVG</sequence>
<accession>A0ABW7YJW3</accession>
<evidence type="ECO:0000313" key="2">
    <source>
        <dbReference type="Proteomes" id="UP001612741"/>
    </source>
</evidence>
<reference evidence="1 2" key="1">
    <citation type="submission" date="2024-10" db="EMBL/GenBank/DDBJ databases">
        <title>The Natural Products Discovery Center: Release of the First 8490 Sequenced Strains for Exploring Actinobacteria Biosynthetic Diversity.</title>
        <authorList>
            <person name="Kalkreuter E."/>
            <person name="Kautsar S.A."/>
            <person name="Yang D."/>
            <person name="Bader C.D."/>
            <person name="Teijaro C.N."/>
            <person name="Fluegel L."/>
            <person name="Davis C.M."/>
            <person name="Simpson J.R."/>
            <person name="Lauterbach L."/>
            <person name="Steele A.D."/>
            <person name="Gui C."/>
            <person name="Meng S."/>
            <person name="Li G."/>
            <person name="Viehrig K."/>
            <person name="Ye F."/>
            <person name="Su P."/>
            <person name="Kiefer A.F."/>
            <person name="Nichols A."/>
            <person name="Cepeda A.J."/>
            <person name="Yan W."/>
            <person name="Fan B."/>
            <person name="Jiang Y."/>
            <person name="Adhikari A."/>
            <person name="Zheng C.-J."/>
            <person name="Schuster L."/>
            <person name="Cowan T.M."/>
            <person name="Smanski M.J."/>
            <person name="Chevrette M.G."/>
            <person name="De Carvalho L.P.S."/>
            <person name="Shen B."/>
        </authorList>
    </citation>
    <scope>NUCLEOTIDE SEQUENCE [LARGE SCALE GENOMIC DNA]</scope>
    <source>
        <strain evidence="1 2">NPDC050545</strain>
    </source>
</reference>
<dbReference type="Proteomes" id="UP001612741">
    <property type="component" value="Unassembled WGS sequence"/>
</dbReference>
<dbReference type="EMBL" id="JBITGY010000001">
    <property type="protein sequence ID" value="MFI6495890.1"/>
    <property type="molecule type" value="Genomic_DNA"/>
</dbReference>
<organism evidence="1 2">
    <name type="scientific">Nonomuraea typhae</name>
    <dbReference type="NCBI Taxonomy" id="2603600"/>
    <lineage>
        <taxon>Bacteria</taxon>
        <taxon>Bacillati</taxon>
        <taxon>Actinomycetota</taxon>
        <taxon>Actinomycetes</taxon>
        <taxon>Streptosporangiales</taxon>
        <taxon>Streptosporangiaceae</taxon>
        <taxon>Nonomuraea</taxon>
    </lineage>
</organism>
<name>A0ABW7YJW3_9ACTN</name>
<proteinExistence type="predicted"/>
<dbReference type="RefSeq" id="WP_397077666.1">
    <property type="nucleotide sequence ID" value="NZ_JBITGY010000001.1"/>
</dbReference>
<keyword evidence="2" id="KW-1185">Reference proteome</keyword>
<comment type="caution">
    <text evidence="1">The sequence shown here is derived from an EMBL/GenBank/DDBJ whole genome shotgun (WGS) entry which is preliminary data.</text>
</comment>
<protein>
    <recommendedName>
        <fullName evidence="3">Head decoration protein</fullName>
    </recommendedName>
</protein>
<evidence type="ECO:0008006" key="3">
    <source>
        <dbReference type="Google" id="ProtNLM"/>
    </source>
</evidence>